<evidence type="ECO:0000313" key="3">
    <source>
        <dbReference type="Proteomes" id="UP000011205"/>
    </source>
</evidence>
<evidence type="ECO:0000313" key="2">
    <source>
        <dbReference type="EMBL" id="ELS55260.1"/>
    </source>
</evidence>
<accession>L8PFT7</accession>
<dbReference type="AlphaFoldDB" id="L8PFT7"/>
<dbReference type="PATRIC" id="fig|1160705.3.peg.3749"/>
<evidence type="ECO:0000256" key="1">
    <source>
        <dbReference type="SAM" id="MobiDB-lite"/>
    </source>
</evidence>
<proteinExistence type="predicted"/>
<name>L8PFT7_STRVR</name>
<protein>
    <submittedName>
        <fullName evidence="2">Uncharacterized protein</fullName>
    </submittedName>
</protein>
<feature type="region of interest" description="Disordered" evidence="1">
    <location>
        <begin position="11"/>
        <end position="32"/>
    </location>
</feature>
<comment type="caution">
    <text evidence="2">The sequence shown here is derived from an EMBL/GenBank/DDBJ whole genome shotgun (WGS) entry which is preliminary data.</text>
</comment>
<sequence>MRLRLATYRHGPRSVGHHDGHAAAPPLPPHVSRLPRLRPQPSVWAARQVSAFAVRRSSVSAVGAVVWFGCGGSRPSALAWKVSAFAVSQPLSPLWPQSSALALPWLSAPAAWRSSVSAVAQPPAPAARQSSLSAVVQPSVSTARQPSVSPWAVVPQGGAGGRGPRWWAPPDWRRALSAQVRHP</sequence>
<reference evidence="2 3" key="1">
    <citation type="journal article" date="2013" name="Genome Announc.">
        <title>Draft Genome Sequence of Streptomyces viridochromogenes Strain Tu57, Producer of Avilamycin.</title>
        <authorList>
            <person name="Gruning B.A."/>
            <person name="Erxleben A."/>
            <person name="Hahnlein A."/>
            <person name="Gunther S."/>
        </authorList>
    </citation>
    <scope>NUCLEOTIDE SEQUENCE [LARGE SCALE GENOMIC DNA]</scope>
    <source>
        <strain evidence="2 3">Tue57</strain>
    </source>
</reference>
<feature type="region of interest" description="Disordered" evidence="1">
    <location>
        <begin position="147"/>
        <end position="168"/>
    </location>
</feature>
<dbReference type="Proteomes" id="UP000011205">
    <property type="component" value="Unassembled WGS sequence"/>
</dbReference>
<gene>
    <name evidence="2" type="ORF">STVIR_3784</name>
</gene>
<dbReference type="EMBL" id="AMLP01000119">
    <property type="protein sequence ID" value="ELS55260.1"/>
    <property type="molecule type" value="Genomic_DNA"/>
</dbReference>
<organism evidence="2 3">
    <name type="scientific">Streptomyces viridochromogenes Tue57</name>
    <dbReference type="NCBI Taxonomy" id="1160705"/>
    <lineage>
        <taxon>Bacteria</taxon>
        <taxon>Bacillati</taxon>
        <taxon>Actinomycetota</taxon>
        <taxon>Actinomycetes</taxon>
        <taxon>Kitasatosporales</taxon>
        <taxon>Streptomycetaceae</taxon>
        <taxon>Streptomyces</taxon>
    </lineage>
</organism>